<proteinExistence type="predicted"/>
<sequence>MIKEFLIKKFGEIREENDKYEGRYFTLKDLKSEIEVLTRIVKPEYRNILINGTKIQKENTFLEFFYSRKNKGESFRLVLGSKGYIRDEQIALDVYIKDLRSGAIAVGLNNGVLAFISQDSIKRINYAYDQLAGIYAIPYHIAILRVLKS</sequence>
<reference evidence="1 2" key="1">
    <citation type="submission" date="2016-11" db="EMBL/GenBank/DDBJ databases">
        <authorList>
            <person name="Jaros S."/>
            <person name="Januszkiewicz K."/>
            <person name="Wedrychowicz H."/>
        </authorList>
    </citation>
    <scope>NUCLEOTIDE SEQUENCE [LARGE SCALE GENOMIC DNA]</scope>
    <source>
        <strain evidence="1 2">DSM 14828</strain>
    </source>
</reference>
<protein>
    <submittedName>
        <fullName evidence="1">Uncharacterized protein</fullName>
    </submittedName>
</protein>
<evidence type="ECO:0000313" key="1">
    <source>
        <dbReference type="EMBL" id="SHE95651.1"/>
    </source>
</evidence>
<keyword evidence="2" id="KW-1185">Reference proteome</keyword>
<dbReference type="AlphaFoldDB" id="A0A1M4XQE6"/>
<gene>
    <name evidence="1" type="ORF">SAMN02746064_01574</name>
</gene>
<dbReference type="EMBL" id="FQTU01000010">
    <property type="protein sequence ID" value="SHE95651.1"/>
    <property type="molecule type" value="Genomic_DNA"/>
</dbReference>
<evidence type="ECO:0000313" key="2">
    <source>
        <dbReference type="Proteomes" id="UP000184251"/>
    </source>
</evidence>
<name>A0A1M4XQE6_9FIRM</name>
<dbReference type="RefSeq" id="WP_073270816.1">
    <property type="nucleotide sequence ID" value="NZ_FQTU01000010.1"/>
</dbReference>
<accession>A0A1M4XQE6</accession>
<dbReference type="Proteomes" id="UP000184251">
    <property type="component" value="Unassembled WGS sequence"/>
</dbReference>
<organism evidence="1 2">
    <name type="scientific">Alkalibacter saccharofermentans DSM 14828</name>
    <dbReference type="NCBI Taxonomy" id="1120975"/>
    <lineage>
        <taxon>Bacteria</taxon>
        <taxon>Bacillati</taxon>
        <taxon>Bacillota</taxon>
        <taxon>Clostridia</taxon>
        <taxon>Eubacteriales</taxon>
        <taxon>Eubacteriaceae</taxon>
        <taxon>Alkalibacter</taxon>
    </lineage>
</organism>